<feature type="domain" description="Transcription regulator PadR N-terminal" evidence="1">
    <location>
        <begin position="23"/>
        <end position="84"/>
    </location>
</feature>
<sequence>MKNAKKYIPLTEATYYILLSLAETMHGYGIMQKVEDMTNGQVKLGPGTLYGAISKLVKEEIIVEVINEFDSRRKSYSLTELGKEIVKLEHKRIELLYENGKRVVTGL</sequence>
<reference evidence="2 3" key="1">
    <citation type="submission" date="2020-07" db="EMBL/GenBank/DDBJ databases">
        <title>A new beta-1,3-glucan-decomposing anaerobic bacterium isolated from anoxic soil subjected to biological soil disinfestation.</title>
        <authorList>
            <person name="Ueki A."/>
            <person name="Tonouchi A."/>
        </authorList>
    </citation>
    <scope>NUCLEOTIDE SEQUENCE [LARGE SCALE GENOMIC DNA]</scope>
    <source>
        <strain evidence="2 3">TW1</strain>
    </source>
</reference>
<dbReference type="EMBL" id="BLZR01000001">
    <property type="protein sequence ID" value="GFP78090.1"/>
    <property type="molecule type" value="Genomic_DNA"/>
</dbReference>
<organism evidence="2 3">
    <name type="scientific">Clostridium fungisolvens</name>
    <dbReference type="NCBI Taxonomy" id="1604897"/>
    <lineage>
        <taxon>Bacteria</taxon>
        <taxon>Bacillati</taxon>
        <taxon>Bacillota</taxon>
        <taxon>Clostridia</taxon>
        <taxon>Eubacteriales</taxon>
        <taxon>Clostridiaceae</taxon>
        <taxon>Clostridium</taxon>
    </lineage>
</organism>
<proteinExistence type="predicted"/>
<dbReference type="PANTHER" id="PTHR33169">
    <property type="entry name" value="PADR-FAMILY TRANSCRIPTIONAL REGULATOR"/>
    <property type="match status" value="1"/>
</dbReference>
<dbReference type="RefSeq" id="WP_183279409.1">
    <property type="nucleotide sequence ID" value="NZ_BLZR01000001.1"/>
</dbReference>
<dbReference type="PANTHER" id="PTHR33169:SF13">
    <property type="entry name" value="PADR-FAMILY TRANSCRIPTIONAL REGULATOR"/>
    <property type="match status" value="1"/>
</dbReference>
<dbReference type="Gene3D" id="1.10.10.10">
    <property type="entry name" value="Winged helix-like DNA-binding domain superfamily/Winged helix DNA-binding domain"/>
    <property type="match status" value="1"/>
</dbReference>
<dbReference type="SUPFAM" id="SSF46785">
    <property type="entry name" value="Winged helix' DNA-binding domain"/>
    <property type="match status" value="1"/>
</dbReference>
<evidence type="ECO:0000259" key="1">
    <source>
        <dbReference type="Pfam" id="PF03551"/>
    </source>
</evidence>
<name>A0A6V8SMI2_9CLOT</name>
<dbReference type="AlphaFoldDB" id="A0A6V8SMI2"/>
<dbReference type="InterPro" id="IPR036388">
    <property type="entry name" value="WH-like_DNA-bd_sf"/>
</dbReference>
<dbReference type="InterPro" id="IPR052509">
    <property type="entry name" value="Metal_resp_DNA-bind_regulator"/>
</dbReference>
<protein>
    <recommendedName>
        <fullName evidence="1">Transcription regulator PadR N-terminal domain-containing protein</fullName>
    </recommendedName>
</protein>
<evidence type="ECO:0000313" key="2">
    <source>
        <dbReference type="EMBL" id="GFP78090.1"/>
    </source>
</evidence>
<dbReference type="Pfam" id="PF03551">
    <property type="entry name" value="PadR"/>
    <property type="match status" value="1"/>
</dbReference>
<keyword evidence="3" id="KW-1185">Reference proteome</keyword>
<gene>
    <name evidence="2" type="ORF">bsdtw1_04284</name>
</gene>
<dbReference type="InterPro" id="IPR036390">
    <property type="entry name" value="WH_DNA-bd_sf"/>
</dbReference>
<comment type="caution">
    <text evidence="2">The sequence shown here is derived from an EMBL/GenBank/DDBJ whole genome shotgun (WGS) entry which is preliminary data.</text>
</comment>
<dbReference type="Proteomes" id="UP000580568">
    <property type="component" value="Unassembled WGS sequence"/>
</dbReference>
<evidence type="ECO:0000313" key="3">
    <source>
        <dbReference type="Proteomes" id="UP000580568"/>
    </source>
</evidence>
<accession>A0A6V8SMI2</accession>
<dbReference type="InterPro" id="IPR005149">
    <property type="entry name" value="Tscrpt_reg_PadR_N"/>
</dbReference>